<proteinExistence type="predicted"/>
<dbReference type="HOGENOM" id="CLU_1552636_0_0_9"/>
<dbReference type="Proteomes" id="UP000033115">
    <property type="component" value="Chromosome"/>
</dbReference>
<dbReference type="RefSeq" id="WP_029160367.1">
    <property type="nucleotide sequence ID" value="NZ_CP009933.1"/>
</dbReference>
<keyword evidence="2" id="KW-1185">Reference proteome</keyword>
<sequence length="172" mass="19760">MNKKMGFILILFLIITLLCACSPNKTENNHKYTSQELQRLCLIKVYSAKDDTLINTIEDRDILSQFNELSNKNLNFTDNEERKNALKGSTPLYVIVAYKSSAAIYNDGDLEKLYTITIYKDINTIKMEISKNAIKSFSVPSEYLTCYQNMTDEKMKFLKSLTSFSADDKSKQ</sequence>
<gene>
    <name evidence="1" type="ORF">CSCA_3423</name>
</gene>
<protein>
    <recommendedName>
        <fullName evidence="3">Lipoprotein</fullName>
    </recommendedName>
</protein>
<organism evidence="1 2">
    <name type="scientific">Clostridium scatologenes</name>
    <dbReference type="NCBI Taxonomy" id="1548"/>
    <lineage>
        <taxon>Bacteria</taxon>
        <taxon>Bacillati</taxon>
        <taxon>Bacillota</taxon>
        <taxon>Clostridia</taxon>
        <taxon>Eubacteriales</taxon>
        <taxon>Clostridiaceae</taxon>
        <taxon>Clostridium</taxon>
    </lineage>
</organism>
<dbReference type="AlphaFoldDB" id="A0A0E3JPX3"/>
<accession>A0A0E3JPX3</accession>
<name>A0A0E3JPX3_CLOSL</name>
<evidence type="ECO:0000313" key="2">
    <source>
        <dbReference type="Proteomes" id="UP000033115"/>
    </source>
</evidence>
<evidence type="ECO:0000313" key="1">
    <source>
        <dbReference type="EMBL" id="AKA70548.1"/>
    </source>
</evidence>
<reference evidence="1 2" key="1">
    <citation type="journal article" date="2015" name="J. Biotechnol.">
        <title>Complete genome sequence of a malodorant-producing acetogen, Clostridium scatologenes ATCC 25775(T).</title>
        <authorList>
            <person name="Zhu Z."/>
            <person name="Guo T."/>
            <person name="Zheng H."/>
            <person name="Song T."/>
            <person name="Ouyang P."/>
            <person name="Xie J."/>
        </authorList>
    </citation>
    <scope>NUCLEOTIDE SEQUENCE [LARGE SCALE GENOMIC DNA]</scope>
    <source>
        <strain evidence="1 2">ATCC 25775</strain>
    </source>
</reference>
<dbReference type="PROSITE" id="PS51257">
    <property type="entry name" value="PROKAR_LIPOPROTEIN"/>
    <property type="match status" value="1"/>
</dbReference>
<evidence type="ECO:0008006" key="3">
    <source>
        <dbReference type="Google" id="ProtNLM"/>
    </source>
</evidence>
<dbReference type="EMBL" id="CP009933">
    <property type="protein sequence ID" value="AKA70548.1"/>
    <property type="molecule type" value="Genomic_DNA"/>
</dbReference>
<dbReference type="KEGG" id="csq:CSCA_3423"/>